<dbReference type="OrthoDB" id="10340016at2759"/>
<dbReference type="AlphaFoldDB" id="A0A1G4BGU0"/>
<sequence>MTLGCGSTRWRRICGITITSPIVKSTVGTGTDVWVQIQIQTLRMSRTRQPFARPWFSDVLY</sequence>
<dbReference type="EMBL" id="MJBS01000026">
    <property type="protein sequence ID" value="OHF00611.1"/>
    <property type="molecule type" value="Genomic_DNA"/>
</dbReference>
<comment type="caution">
    <text evidence="1">The sequence shown here is derived from an EMBL/GenBank/DDBJ whole genome shotgun (WGS) entry which is preliminary data.</text>
</comment>
<gene>
    <name evidence="1" type="ORF">CORC01_04150</name>
</gene>
<reference evidence="1 2" key="1">
    <citation type="submission" date="2016-09" db="EMBL/GenBank/DDBJ databases">
        <authorList>
            <person name="Capua I."/>
            <person name="De Benedictis P."/>
            <person name="Joannis T."/>
            <person name="Lombin L.H."/>
            <person name="Cattoli G."/>
        </authorList>
    </citation>
    <scope>NUCLEOTIDE SEQUENCE [LARGE SCALE GENOMIC DNA]</scope>
    <source>
        <strain evidence="1 2">IMI 309357</strain>
    </source>
</reference>
<organism evidence="1 2">
    <name type="scientific">Colletotrichum orchidophilum</name>
    <dbReference type="NCBI Taxonomy" id="1209926"/>
    <lineage>
        <taxon>Eukaryota</taxon>
        <taxon>Fungi</taxon>
        <taxon>Dikarya</taxon>
        <taxon>Ascomycota</taxon>
        <taxon>Pezizomycotina</taxon>
        <taxon>Sordariomycetes</taxon>
        <taxon>Hypocreomycetidae</taxon>
        <taxon>Glomerellales</taxon>
        <taxon>Glomerellaceae</taxon>
        <taxon>Colletotrichum</taxon>
    </lineage>
</organism>
<proteinExistence type="predicted"/>
<accession>A0A1G4BGU0</accession>
<evidence type="ECO:0000313" key="1">
    <source>
        <dbReference type="EMBL" id="OHF00611.1"/>
    </source>
</evidence>
<dbReference type="Proteomes" id="UP000176998">
    <property type="component" value="Unassembled WGS sequence"/>
</dbReference>
<evidence type="ECO:0000313" key="2">
    <source>
        <dbReference type="Proteomes" id="UP000176998"/>
    </source>
</evidence>
<dbReference type="GeneID" id="34557308"/>
<protein>
    <submittedName>
        <fullName evidence="1">Uncharacterized protein</fullName>
    </submittedName>
</protein>
<name>A0A1G4BGU0_9PEZI</name>
<keyword evidence="2" id="KW-1185">Reference proteome</keyword>
<dbReference type="RefSeq" id="XP_022477754.1">
    <property type="nucleotide sequence ID" value="XM_022615798.1"/>
</dbReference>